<dbReference type="PROSITE" id="PS51257">
    <property type="entry name" value="PROKAR_LIPOPROTEIN"/>
    <property type="match status" value="1"/>
</dbReference>
<name>A0A1I5INQ3_9BACT</name>
<protein>
    <recommendedName>
        <fullName evidence="3">Surface layer protein</fullName>
    </recommendedName>
</protein>
<organism evidence="1 2">
    <name type="scientific">Algoriphagus ornithinivorans</name>
    <dbReference type="NCBI Taxonomy" id="226506"/>
    <lineage>
        <taxon>Bacteria</taxon>
        <taxon>Pseudomonadati</taxon>
        <taxon>Bacteroidota</taxon>
        <taxon>Cytophagia</taxon>
        <taxon>Cytophagales</taxon>
        <taxon>Cyclobacteriaceae</taxon>
        <taxon>Algoriphagus</taxon>
    </lineage>
</organism>
<accession>A0A1I5INQ3</accession>
<sequence>MKTKLLQLGHVFVSLLILFSCIGNDPERPLGEYDRGILIMNEGSFGSNDGEVYHLNPSTNELKPDIFEAANGRPFAGLLEDMVNEDDKMYLVANTGKVEIVNPGDFKSLGAVTSDLDQPRSLTVNSGKLFISDYGPYDANFNTPSSYIAVVRNTLGGTVSKKIAVSRKPEDLISFGKFILVAGSEEGKVEVIDAEKEELVKSIEVEGNPSQFFEIDGKIYLFSSKADEVVIYTFHLDNFTLATSNWYPIANATGKIALSNSNTLYILTSSGWPNYEDGIGVLPLFGTSLQPKWYEGSGFYGIGIDSSKEEIYVANANGFQGNGTITVLDKSGNTVRTFDVGRGPSGFMMK</sequence>
<reference evidence="2" key="1">
    <citation type="submission" date="2016-10" db="EMBL/GenBank/DDBJ databases">
        <authorList>
            <person name="Varghese N."/>
            <person name="Submissions S."/>
        </authorList>
    </citation>
    <scope>NUCLEOTIDE SEQUENCE [LARGE SCALE GENOMIC DNA]</scope>
    <source>
        <strain evidence="2">DSM 15282</strain>
    </source>
</reference>
<dbReference type="PANTHER" id="PTHR47197">
    <property type="entry name" value="PROTEIN NIRF"/>
    <property type="match status" value="1"/>
</dbReference>
<dbReference type="STRING" id="226506.SAMN04488519_10991"/>
<dbReference type="InterPro" id="IPR051200">
    <property type="entry name" value="Host-pathogen_enzymatic-act"/>
</dbReference>
<dbReference type="Pfam" id="PF16819">
    <property type="entry name" value="DUF5074"/>
    <property type="match status" value="1"/>
</dbReference>
<dbReference type="AlphaFoldDB" id="A0A1I5INQ3"/>
<evidence type="ECO:0000313" key="2">
    <source>
        <dbReference type="Proteomes" id="UP000199564"/>
    </source>
</evidence>
<dbReference type="EMBL" id="FOVW01000009">
    <property type="protein sequence ID" value="SFO62072.1"/>
    <property type="molecule type" value="Genomic_DNA"/>
</dbReference>
<dbReference type="InterPro" id="IPR015943">
    <property type="entry name" value="WD40/YVTN_repeat-like_dom_sf"/>
</dbReference>
<dbReference type="SUPFAM" id="SSF51004">
    <property type="entry name" value="C-terminal (heme d1) domain of cytochrome cd1-nitrite reductase"/>
    <property type="match status" value="1"/>
</dbReference>
<gene>
    <name evidence="1" type="ORF">SAMN04488519_10991</name>
</gene>
<proteinExistence type="predicted"/>
<dbReference type="PANTHER" id="PTHR47197:SF3">
    <property type="entry name" value="DIHYDRO-HEME D1 DEHYDROGENASE"/>
    <property type="match status" value="1"/>
</dbReference>
<evidence type="ECO:0000313" key="1">
    <source>
        <dbReference type="EMBL" id="SFO62072.1"/>
    </source>
</evidence>
<evidence type="ECO:0008006" key="3">
    <source>
        <dbReference type="Google" id="ProtNLM"/>
    </source>
</evidence>
<dbReference type="Proteomes" id="UP000199564">
    <property type="component" value="Unassembled WGS sequence"/>
</dbReference>
<dbReference type="InterPro" id="IPR011048">
    <property type="entry name" value="Haem_d1_sf"/>
</dbReference>
<dbReference type="InterPro" id="IPR031815">
    <property type="entry name" value="DUF5074"/>
</dbReference>
<keyword evidence="2" id="KW-1185">Reference proteome</keyword>
<dbReference type="RefSeq" id="WP_091655079.1">
    <property type="nucleotide sequence ID" value="NZ_FOVW01000009.1"/>
</dbReference>
<dbReference type="Gene3D" id="2.130.10.10">
    <property type="entry name" value="YVTN repeat-like/Quinoprotein amine dehydrogenase"/>
    <property type="match status" value="1"/>
</dbReference>